<dbReference type="SUPFAM" id="SSF51905">
    <property type="entry name" value="FAD/NAD(P)-binding domain"/>
    <property type="match status" value="1"/>
</dbReference>
<organism evidence="6 7">
    <name type="scientific">Candidatus Egerieisoma faecipullorum</name>
    <dbReference type="NCBI Taxonomy" id="2840963"/>
    <lineage>
        <taxon>Bacteria</taxon>
        <taxon>Bacillati</taxon>
        <taxon>Bacillota</taxon>
        <taxon>Clostridia</taxon>
        <taxon>Eubacteriales</taxon>
        <taxon>Clostridiaceae</taxon>
        <taxon>Clostridiaceae incertae sedis</taxon>
        <taxon>Candidatus Egerieisoma</taxon>
    </lineage>
</organism>
<dbReference type="InterPro" id="IPR039650">
    <property type="entry name" value="HdrA-like"/>
</dbReference>
<name>A0A9D1L9C1_9CLOT</name>
<evidence type="ECO:0000256" key="5">
    <source>
        <dbReference type="ARBA" id="ARBA00023014"/>
    </source>
</evidence>
<evidence type="ECO:0000256" key="1">
    <source>
        <dbReference type="ARBA" id="ARBA00022485"/>
    </source>
</evidence>
<accession>A0A9D1L9C1</accession>
<dbReference type="Proteomes" id="UP000824089">
    <property type="component" value="Unassembled WGS sequence"/>
</dbReference>
<dbReference type="PANTHER" id="PTHR43498:SF1">
    <property type="entry name" value="COB--COM HETERODISULFIDE REDUCTASE IRON-SULFUR SUBUNIT A"/>
    <property type="match status" value="1"/>
</dbReference>
<reference evidence="6" key="1">
    <citation type="submission" date="2020-10" db="EMBL/GenBank/DDBJ databases">
        <authorList>
            <person name="Gilroy R."/>
        </authorList>
    </citation>
    <scope>NUCLEOTIDE SEQUENCE</scope>
    <source>
        <strain evidence="6">CHK195-4489</strain>
    </source>
</reference>
<evidence type="ECO:0000256" key="2">
    <source>
        <dbReference type="ARBA" id="ARBA00022723"/>
    </source>
</evidence>
<dbReference type="PANTHER" id="PTHR43498">
    <property type="entry name" value="FERREDOXIN:COB-COM HETERODISULFIDE REDUCTASE SUBUNIT A"/>
    <property type="match status" value="1"/>
</dbReference>
<keyword evidence="5" id="KW-0411">Iron-sulfur</keyword>
<dbReference type="GO" id="GO:0046872">
    <property type="term" value="F:metal ion binding"/>
    <property type="evidence" value="ECO:0007669"/>
    <property type="project" value="UniProtKB-KW"/>
</dbReference>
<keyword evidence="2" id="KW-0479">Metal-binding</keyword>
<dbReference type="AlphaFoldDB" id="A0A9D1L9C1"/>
<protein>
    <submittedName>
        <fullName evidence="6">FAD-dependent oxidoreductase</fullName>
    </submittedName>
</protein>
<proteinExistence type="predicted"/>
<gene>
    <name evidence="6" type="ORF">IAD50_01590</name>
</gene>
<evidence type="ECO:0000313" key="7">
    <source>
        <dbReference type="Proteomes" id="UP000824089"/>
    </source>
</evidence>
<dbReference type="EMBL" id="DVMM01000031">
    <property type="protein sequence ID" value="HIU28970.1"/>
    <property type="molecule type" value="Genomic_DNA"/>
</dbReference>
<evidence type="ECO:0000256" key="3">
    <source>
        <dbReference type="ARBA" id="ARBA00023002"/>
    </source>
</evidence>
<keyword evidence="3" id="KW-0560">Oxidoreductase</keyword>
<dbReference type="GO" id="GO:0051539">
    <property type="term" value="F:4 iron, 4 sulfur cluster binding"/>
    <property type="evidence" value="ECO:0007669"/>
    <property type="project" value="UniProtKB-KW"/>
</dbReference>
<dbReference type="Gene3D" id="3.50.50.60">
    <property type="entry name" value="FAD/NAD(P)-binding domain"/>
    <property type="match status" value="1"/>
</dbReference>
<dbReference type="InterPro" id="IPR036188">
    <property type="entry name" value="FAD/NAD-bd_sf"/>
</dbReference>
<comment type="caution">
    <text evidence="6">The sequence shown here is derived from an EMBL/GenBank/DDBJ whole genome shotgun (WGS) entry which is preliminary data.</text>
</comment>
<reference evidence="6" key="2">
    <citation type="journal article" date="2021" name="PeerJ">
        <title>Extensive microbial diversity within the chicken gut microbiome revealed by metagenomics and culture.</title>
        <authorList>
            <person name="Gilroy R."/>
            <person name="Ravi A."/>
            <person name="Getino M."/>
            <person name="Pursley I."/>
            <person name="Horton D.L."/>
            <person name="Alikhan N.F."/>
            <person name="Baker D."/>
            <person name="Gharbi K."/>
            <person name="Hall N."/>
            <person name="Watson M."/>
            <person name="Adriaenssens E.M."/>
            <person name="Foster-Nyarko E."/>
            <person name="Jarju S."/>
            <person name="Secka A."/>
            <person name="Antonio M."/>
            <person name="Oren A."/>
            <person name="Chaudhuri R.R."/>
            <person name="La Ragione R."/>
            <person name="Hildebrand F."/>
            <person name="Pallen M.J."/>
        </authorList>
    </citation>
    <scope>NUCLEOTIDE SEQUENCE</scope>
    <source>
        <strain evidence="6">CHK195-4489</strain>
    </source>
</reference>
<keyword evidence="1" id="KW-0004">4Fe-4S</keyword>
<keyword evidence="4" id="KW-0408">Iron</keyword>
<evidence type="ECO:0000313" key="6">
    <source>
        <dbReference type="EMBL" id="HIU28970.1"/>
    </source>
</evidence>
<evidence type="ECO:0000256" key="4">
    <source>
        <dbReference type="ARBA" id="ARBA00023004"/>
    </source>
</evidence>
<sequence length="586" mass="66358">MSPYPIQKHQTEIFVVGGGLAGMLAAISAARHGAKVVLMHDRPVLGGNCSSEIRMWALGCHGKNNRETGILEEILLENMYRNPTRNFSIWDSILYEKIKQEPNITLLLNCTCNQVVMEQNRIRSVTGWQLTTYTWHEVQADIFIDCSGDSVLAPLTGAEYRMGREARSEYQEDIAPEIADSKTMGLTCMIQARETGHPVPYTPPAWANVYETDEDLPYRDHDLSNPIMNYWWMELGGEQNCIRDAETIRDELLAVAFGIWDHIKNRGDHHAENWELEWVGFLPGKRESIRYIGDHVLTQNDVRAEGKFEDLIAYGGWTMDDHHPGGLRYPGPPTIHHPAPSPFGIPYRCLYSKNIENLMFAGRNISTTHTAMSASRVMATCAVVGQAAGTAAAVAIQHRIAPRGVCAHIQEVQAMLMDDDCYLPWRRRAVSSITQKARMTAEVPCEALRNGLDRPIGDQDNGCYIPLNTPVELCWEEPQTISGFRLILDSDLERETCTGHPRLRTYPMLCNQFYEMEPFGFPTTMLKTFELQYLDANGQWTPLYHAAGQYQRYRKVCCSCRTSAIRFIPLETWGSPSAHIFSFEVF</sequence>
<dbReference type="Pfam" id="PF12831">
    <property type="entry name" value="FAD_oxidored"/>
    <property type="match status" value="1"/>
</dbReference>
<dbReference type="GO" id="GO:0016491">
    <property type="term" value="F:oxidoreductase activity"/>
    <property type="evidence" value="ECO:0007669"/>
    <property type="project" value="UniProtKB-KW"/>
</dbReference>